<proteinExistence type="predicted"/>
<name>A0A7I7RZK2_9MYCO</name>
<dbReference type="Proteomes" id="UP000467428">
    <property type="component" value="Chromosome"/>
</dbReference>
<dbReference type="InterPro" id="IPR045057">
    <property type="entry name" value="Gcn5-rel_NAT"/>
</dbReference>
<feature type="domain" description="N-acetyltransferase" evidence="1">
    <location>
        <begin position="16"/>
        <end position="102"/>
    </location>
</feature>
<dbReference type="PANTHER" id="PTHR31435">
    <property type="entry name" value="PROTEIN NATD1"/>
    <property type="match status" value="1"/>
</dbReference>
<dbReference type="GO" id="GO:0016740">
    <property type="term" value="F:transferase activity"/>
    <property type="evidence" value="ECO:0007669"/>
    <property type="project" value="UniProtKB-KW"/>
</dbReference>
<protein>
    <submittedName>
        <fullName evidence="2">N-acetyltransferase</fullName>
    </submittedName>
</protein>
<accession>A0A7I7RZK2</accession>
<dbReference type="SUPFAM" id="SSF55729">
    <property type="entry name" value="Acyl-CoA N-acyltransferases (Nat)"/>
    <property type="match status" value="1"/>
</dbReference>
<keyword evidence="3" id="KW-1185">Reference proteome</keyword>
<dbReference type="KEGG" id="marz:MARA_28940"/>
<geneLocation type="plasmid" evidence="3">
    <name>pjcm18538 dna</name>
</geneLocation>
<keyword evidence="2" id="KW-0808">Transferase</keyword>
<organism evidence="2 3">
    <name type="scientific">Mycolicibacterium arabiense</name>
    <dbReference type="NCBI Taxonomy" id="1286181"/>
    <lineage>
        <taxon>Bacteria</taxon>
        <taxon>Bacillati</taxon>
        <taxon>Actinomycetota</taxon>
        <taxon>Actinomycetes</taxon>
        <taxon>Mycobacteriales</taxon>
        <taxon>Mycobacteriaceae</taxon>
        <taxon>Mycolicibacterium</taxon>
    </lineage>
</organism>
<evidence type="ECO:0000313" key="2">
    <source>
        <dbReference type="EMBL" id="BBY49426.1"/>
    </source>
</evidence>
<dbReference type="InterPro" id="IPR031165">
    <property type="entry name" value="GNAT_YJDJ"/>
</dbReference>
<dbReference type="PROSITE" id="PS51729">
    <property type="entry name" value="GNAT_YJDJ"/>
    <property type="match status" value="1"/>
</dbReference>
<dbReference type="PANTHER" id="PTHR31435:SF10">
    <property type="entry name" value="BSR4717 PROTEIN"/>
    <property type="match status" value="1"/>
</dbReference>
<reference evidence="2 3" key="1">
    <citation type="journal article" date="2019" name="Emerg. Microbes Infect.">
        <title>Comprehensive subspecies identification of 175 nontuberculous mycobacteria species based on 7547 genomic profiles.</title>
        <authorList>
            <person name="Matsumoto Y."/>
            <person name="Kinjo T."/>
            <person name="Motooka D."/>
            <person name="Nabeya D."/>
            <person name="Jung N."/>
            <person name="Uechi K."/>
            <person name="Horii T."/>
            <person name="Iida T."/>
            <person name="Fujita J."/>
            <person name="Nakamura S."/>
        </authorList>
    </citation>
    <scope>NUCLEOTIDE SEQUENCE [LARGE SCALE GENOMIC DNA]</scope>
    <source>
        <strain evidence="2 3">JCM 18538</strain>
    </source>
</reference>
<dbReference type="EMBL" id="AP022593">
    <property type="protein sequence ID" value="BBY49426.1"/>
    <property type="molecule type" value="Genomic_DNA"/>
</dbReference>
<dbReference type="AlphaFoldDB" id="A0A7I7RZK2"/>
<dbReference type="InterPro" id="IPR016181">
    <property type="entry name" value="Acyl_CoA_acyltransferase"/>
</dbReference>
<evidence type="ECO:0000259" key="1">
    <source>
        <dbReference type="PROSITE" id="PS51729"/>
    </source>
</evidence>
<dbReference type="RefSeq" id="WP_163919075.1">
    <property type="nucleotide sequence ID" value="NZ_AP022593.1"/>
</dbReference>
<evidence type="ECO:0000313" key="3">
    <source>
        <dbReference type="Proteomes" id="UP000467428"/>
    </source>
</evidence>
<gene>
    <name evidence="2" type="ORF">MARA_28940</name>
</gene>
<dbReference type="Pfam" id="PF14542">
    <property type="entry name" value="Acetyltransf_CG"/>
    <property type="match status" value="1"/>
</dbReference>
<sequence length="119" mass="12653">MASDEALTDKTGAPVEVIRREDDFAVAVDGKTVGLTAFADRDGQRVFFHTEVDDAYGGRGLGTVVISAALAATRDEGLRIVAICPMVAAFVGKHPEYAGVVDRTTRDTLALAKERMAAR</sequence>
<dbReference type="Gene3D" id="3.40.630.30">
    <property type="match status" value="1"/>
</dbReference>